<protein>
    <recommendedName>
        <fullName evidence="4">HTH araC/xylS-type domain-containing protein</fullName>
    </recommendedName>
</protein>
<dbReference type="SMART" id="SM00342">
    <property type="entry name" value="HTH_ARAC"/>
    <property type="match status" value="1"/>
</dbReference>
<dbReference type="RefSeq" id="WP_101682566.1">
    <property type="nucleotide sequence ID" value="NZ_PJRP01000007.1"/>
</dbReference>
<organism evidence="5 6">
    <name type="scientific">Cupriavidus pauculus</name>
    <dbReference type="NCBI Taxonomy" id="82633"/>
    <lineage>
        <taxon>Bacteria</taxon>
        <taxon>Pseudomonadati</taxon>
        <taxon>Pseudomonadota</taxon>
        <taxon>Betaproteobacteria</taxon>
        <taxon>Burkholderiales</taxon>
        <taxon>Burkholderiaceae</taxon>
        <taxon>Cupriavidus</taxon>
    </lineage>
</organism>
<evidence type="ECO:0000313" key="5">
    <source>
        <dbReference type="EMBL" id="PLP99420.1"/>
    </source>
</evidence>
<dbReference type="PROSITE" id="PS01124">
    <property type="entry name" value="HTH_ARAC_FAMILY_2"/>
    <property type="match status" value="1"/>
</dbReference>
<evidence type="ECO:0000256" key="3">
    <source>
        <dbReference type="ARBA" id="ARBA00023163"/>
    </source>
</evidence>
<proteinExistence type="predicted"/>
<dbReference type="EMBL" id="PJRP01000007">
    <property type="protein sequence ID" value="PLP99420.1"/>
    <property type="molecule type" value="Genomic_DNA"/>
</dbReference>
<evidence type="ECO:0000313" key="6">
    <source>
        <dbReference type="Proteomes" id="UP000234341"/>
    </source>
</evidence>
<gene>
    <name evidence="5" type="ORF">CYJ10_16450</name>
</gene>
<dbReference type="InterPro" id="IPR009057">
    <property type="entry name" value="Homeodomain-like_sf"/>
</dbReference>
<dbReference type="InterPro" id="IPR050204">
    <property type="entry name" value="AraC_XylS_family_regulators"/>
</dbReference>
<accession>A0A2N5CB12</accession>
<evidence type="ECO:0000259" key="4">
    <source>
        <dbReference type="PROSITE" id="PS01124"/>
    </source>
</evidence>
<dbReference type="OrthoDB" id="185346at2"/>
<dbReference type="InterPro" id="IPR018060">
    <property type="entry name" value="HTH_AraC"/>
</dbReference>
<dbReference type="AlphaFoldDB" id="A0A2N5CB12"/>
<dbReference type="Proteomes" id="UP000234341">
    <property type="component" value="Unassembled WGS sequence"/>
</dbReference>
<reference evidence="5 6" key="1">
    <citation type="submission" date="2017-12" db="EMBL/GenBank/DDBJ databases">
        <title>Genome sequence of the active heterotrophic nitrifier-denitrifier, Cupriavidus pauculus UM1.</title>
        <authorList>
            <person name="Putonti C."/>
            <person name="Castignetti D."/>
        </authorList>
    </citation>
    <scope>NUCLEOTIDE SEQUENCE [LARGE SCALE GENOMIC DNA]</scope>
    <source>
        <strain evidence="5 6">UM1</strain>
    </source>
</reference>
<comment type="caution">
    <text evidence="5">The sequence shown here is derived from an EMBL/GenBank/DDBJ whole genome shotgun (WGS) entry which is preliminary data.</text>
</comment>
<dbReference type="Pfam" id="PF12833">
    <property type="entry name" value="HTH_18"/>
    <property type="match status" value="1"/>
</dbReference>
<dbReference type="PROSITE" id="PS00041">
    <property type="entry name" value="HTH_ARAC_FAMILY_1"/>
    <property type="match status" value="1"/>
</dbReference>
<keyword evidence="1" id="KW-0805">Transcription regulation</keyword>
<feature type="domain" description="HTH araC/xylS-type" evidence="4">
    <location>
        <begin position="221"/>
        <end position="322"/>
    </location>
</feature>
<dbReference type="InterPro" id="IPR018062">
    <property type="entry name" value="HTH_AraC-typ_CS"/>
</dbReference>
<name>A0A2N5CB12_9BURK</name>
<evidence type="ECO:0000256" key="2">
    <source>
        <dbReference type="ARBA" id="ARBA00023125"/>
    </source>
</evidence>
<dbReference type="SUPFAM" id="SSF46689">
    <property type="entry name" value="Homeodomain-like"/>
    <property type="match status" value="1"/>
</dbReference>
<keyword evidence="3" id="KW-0804">Transcription</keyword>
<keyword evidence="2" id="KW-0238">DNA-binding</keyword>
<sequence>MATISRPTAEPPNHGWLDVLTSDVDDAACIQRQWMQMQYDQLDRGSFAGRFRMLRTAQSLVVAEMQNRTVLKQQHSPPGYCTISLVRRVAGRGRCGLDTLSGQSIGFMPGARDYEVQLPPSEILYFGFDESRLVRAADVMGHTLPGHGKRPIFLDGLDAASLTNMADTLLWLPNNLGNDAAANVNRAYLDDAVLARALDILVHTPSDGTRLHALGAQRITQRARALIDDSPHEPWTVLTLCEALHVSRPTLQRAFLQMYDMSPLAWLRIRRLNGARRALQAGRGSTATVSAIAMHWGFFHLSRFAKDYQKLFGELPSKTLGHR</sequence>
<dbReference type="GO" id="GO:0003700">
    <property type="term" value="F:DNA-binding transcription factor activity"/>
    <property type="evidence" value="ECO:0007669"/>
    <property type="project" value="InterPro"/>
</dbReference>
<dbReference type="Gene3D" id="1.10.10.60">
    <property type="entry name" value="Homeodomain-like"/>
    <property type="match status" value="1"/>
</dbReference>
<dbReference type="PANTHER" id="PTHR46796:SF12">
    <property type="entry name" value="HTH-TYPE DNA-BINDING TRANSCRIPTIONAL ACTIVATOR EUTR"/>
    <property type="match status" value="1"/>
</dbReference>
<dbReference type="PANTHER" id="PTHR46796">
    <property type="entry name" value="HTH-TYPE TRANSCRIPTIONAL ACTIVATOR RHAS-RELATED"/>
    <property type="match status" value="1"/>
</dbReference>
<dbReference type="GO" id="GO:0043565">
    <property type="term" value="F:sequence-specific DNA binding"/>
    <property type="evidence" value="ECO:0007669"/>
    <property type="project" value="InterPro"/>
</dbReference>
<evidence type="ECO:0000256" key="1">
    <source>
        <dbReference type="ARBA" id="ARBA00023015"/>
    </source>
</evidence>